<proteinExistence type="inferred from homology"/>
<evidence type="ECO:0000259" key="6">
    <source>
        <dbReference type="Pfam" id="PF01979"/>
    </source>
</evidence>
<protein>
    <submittedName>
        <fullName evidence="7">N-acetylglucosamine-6-phosphate deacetylase</fullName>
        <ecNumber evidence="7">3.5.1.25</ecNumber>
    </submittedName>
</protein>
<dbReference type="PANTHER" id="PTHR11113:SF14">
    <property type="entry name" value="N-ACETYLGLUCOSAMINE-6-PHOSPHATE DEACETYLASE"/>
    <property type="match status" value="1"/>
</dbReference>
<reference evidence="7 8" key="1">
    <citation type="journal article" date="2011" name="Int. J. Syst. Evol. Microbiol.">
        <title>Zhongshania antarctica gen. nov., sp. nov. and Zhongshania guokunii sp. nov., gammaproteobacteria respectively isolated from coastal attached (fast) ice and surface seawater of the Antarctic.</title>
        <authorList>
            <person name="Li H.J."/>
            <person name="Zhang X.Y."/>
            <person name="Chen C.X."/>
            <person name="Zhang Y.J."/>
            <person name="Gao Z.M."/>
            <person name="Yu Y."/>
            <person name="Chen X.L."/>
            <person name="Chen B."/>
            <person name="Zhang Y.Z."/>
        </authorList>
    </citation>
    <scope>NUCLEOTIDE SEQUENCE [LARGE SCALE GENOMIC DNA]</scope>
    <source>
        <strain evidence="7 8">15-R06ZXC-3</strain>
    </source>
</reference>
<dbReference type="Gene3D" id="3.20.20.140">
    <property type="entry name" value="Metal-dependent hydrolases"/>
    <property type="match status" value="1"/>
</dbReference>
<evidence type="ECO:0000256" key="3">
    <source>
        <dbReference type="ARBA" id="ARBA00022801"/>
    </source>
</evidence>
<dbReference type="EMBL" id="JBFRYC010000005">
    <property type="protein sequence ID" value="MEX1662089.1"/>
    <property type="molecule type" value="Genomic_DNA"/>
</dbReference>
<comment type="similarity">
    <text evidence="1 5">Belongs to the metallo-dependent hydrolases superfamily. NagA family.</text>
</comment>
<accession>A0ABV3TKJ9</accession>
<dbReference type="NCBIfam" id="TIGR00221">
    <property type="entry name" value="nagA"/>
    <property type="match status" value="1"/>
</dbReference>
<dbReference type="PIRSF" id="PIRSF038994">
    <property type="entry name" value="NagA"/>
    <property type="match status" value="1"/>
</dbReference>
<evidence type="ECO:0000256" key="1">
    <source>
        <dbReference type="ARBA" id="ARBA00010716"/>
    </source>
</evidence>
<dbReference type="InterPro" id="IPR011059">
    <property type="entry name" value="Metal-dep_hydrolase_composite"/>
</dbReference>
<name>A0ABV3TKJ9_9RHOB</name>
<keyword evidence="3 5" id="KW-0378">Hydrolase</keyword>
<keyword evidence="2" id="KW-0479">Metal-binding</keyword>
<dbReference type="InterPro" id="IPR003764">
    <property type="entry name" value="GlcNAc_6-P_deAcase"/>
</dbReference>
<dbReference type="Pfam" id="PF01979">
    <property type="entry name" value="Amidohydro_1"/>
    <property type="match status" value="1"/>
</dbReference>
<evidence type="ECO:0000256" key="2">
    <source>
        <dbReference type="ARBA" id="ARBA00022723"/>
    </source>
</evidence>
<feature type="domain" description="Amidohydrolase-related" evidence="6">
    <location>
        <begin position="52"/>
        <end position="367"/>
    </location>
</feature>
<evidence type="ECO:0000313" key="8">
    <source>
        <dbReference type="Proteomes" id="UP001557465"/>
    </source>
</evidence>
<dbReference type="InterPro" id="IPR006680">
    <property type="entry name" value="Amidohydro-rel"/>
</dbReference>
<dbReference type="Proteomes" id="UP001557465">
    <property type="component" value="Unassembled WGS sequence"/>
</dbReference>
<dbReference type="Gene3D" id="2.30.40.10">
    <property type="entry name" value="Urease, subunit C, domain 1"/>
    <property type="match status" value="1"/>
</dbReference>
<dbReference type="PANTHER" id="PTHR11113">
    <property type="entry name" value="N-ACETYLGLUCOSAMINE-6-PHOSPHATE DEACETYLASE"/>
    <property type="match status" value="1"/>
</dbReference>
<dbReference type="RefSeq" id="WP_368391958.1">
    <property type="nucleotide sequence ID" value="NZ_JBFRYC010000005.1"/>
</dbReference>
<gene>
    <name evidence="7" type="primary">nagA</name>
    <name evidence="7" type="ORF">AB4874_10565</name>
</gene>
<keyword evidence="4 5" id="KW-0119">Carbohydrate metabolism</keyword>
<evidence type="ECO:0000256" key="4">
    <source>
        <dbReference type="ARBA" id="ARBA00023277"/>
    </source>
</evidence>
<dbReference type="GO" id="GO:0008448">
    <property type="term" value="F:N-acetylglucosamine-6-phosphate deacetylase activity"/>
    <property type="evidence" value="ECO:0007669"/>
    <property type="project" value="UniProtKB-EC"/>
</dbReference>
<dbReference type="EC" id="3.5.1.25" evidence="7"/>
<evidence type="ECO:0000256" key="5">
    <source>
        <dbReference type="PIRNR" id="PIRNR038994"/>
    </source>
</evidence>
<keyword evidence="8" id="KW-1185">Reference proteome</keyword>
<dbReference type="SUPFAM" id="SSF51556">
    <property type="entry name" value="Metallo-dependent hydrolases"/>
    <property type="match status" value="1"/>
</dbReference>
<organism evidence="7 8">
    <name type="scientific">Thioclava arctica</name>
    <dbReference type="NCBI Taxonomy" id="3238301"/>
    <lineage>
        <taxon>Bacteria</taxon>
        <taxon>Pseudomonadati</taxon>
        <taxon>Pseudomonadota</taxon>
        <taxon>Alphaproteobacteria</taxon>
        <taxon>Rhodobacterales</taxon>
        <taxon>Paracoccaceae</taxon>
        <taxon>Thioclava</taxon>
    </lineage>
</organism>
<dbReference type="InterPro" id="IPR032466">
    <property type="entry name" value="Metal_Hydrolase"/>
</dbReference>
<dbReference type="SUPFAM" id="SSF51338">
    <property type="entry name" value="Composite domain of metallo-dependent hydrolases"/>
    <property type="match status" value="1"/>
</dbReference>
<evidence type="ECO:0000313" key="7">
    <source>
        <dbReference type="EMBL" id="MEX1662089.1"/>
    </source>
</evidence>
<comment type="caution">
    <text evidence="7">The sequence shown here is derived from an EMBL/GenBank/DDBJ whole genome shotgun (WGS) entry which is preliminary data.</text>
</comment>
<sequence length="381" mass="39130">MTQLTVYSGARIVDGTTLFCDHVLVIEKDRIAAIMPAAAAPAGQHVALAGGILAPGLLDLQVNGGGGVMLGAGDATTEIRTICNAHLRLGTAGLLPTLITSTRETVGAVLQAGIAAARAQVPGFLGLHLEGPHLDPNRKGAHAPELIRPMEQVDLDMICAAARQMPALMVTLAPETVRPDQIAALTRAGVIVSLGHSNCSYDTAMAAFGAGARCVTHLYNAMSQLGHRAPGLVGAALDSGVAAGIIADLVHVSAPALGVALRAKRAPERLFLVTDAMAVAGTDLSGFTLNDRWIERRDGRLTLADGTLAGADVTLPQAIANMHHRIGLDLVTALGMATRAPADCIGLSASCGTLRPGAAAHFVHLDDGLKLRQSWHGGGPL</sequence>